<dbReference type="InterPro" id="IPR013830">
    <property type="entry name" value="SGNH_hydro"/>
</dbReference>
<reference evidence="2" key="1">
    <citation type="submission" date="2018-05" db="EMBL/GenBank/DDBJ databases">
        <authorList>
            <person name="Lanie J.A."/>
            <person name="Ng W.-L."/>
            <person name="Kazmierczak K.M."/>
            <person name="Andrzejewski T.M."/>
            <person name="Davidsen T.M."/>
            <person name="Wayne K.J."/>
            <person name="Tettelin H."/>
            <person name="Glass J.I."/>
            <person name="Rusch D."/>
            <person name="Podicherti R."/>
            <person name="Tsui H.-C.T."/>
            <person name="Winkler M.E."/>
        </authorList>
    </citation>
    <scope>NUCLEOTIDE SEQUENCE</scope>
</reference>
<dbReference type="EMBL" id="UINC01120137">
    <property type="protein sequence ID" value="SVC94437.1"/>
    <property type="molecule type" value="Genomic_DNA"/>
</dbReference>
<feature type="non-terminal residue" evidence="2">
    <location>
        <position position="196"/>
    </location>
</feature>
<dbReference type="GO" id="GO:0004622">
    <property type="term" value="F:phosphatidylcholine lysophospholipase activity"/>
    <property type="evidence" value="ECO:0007669"/>
    <property type="project" value="TreeGrafter"/>
</dbReference>
<dbReference type="PANTHER" id="PTHR30383">
    <property type="entry name" value="THIOESTERASE 1/PROTEASE 1/LYSOPHOSPHOLIPASE L1"/>
    <property type="match status" value="1"/>
</dbReference>
<dbReference type="InterPro" id="IPR051532">
    <property type="entry name" value="Ester_Hydrolysis_Enzymes"/>
</dbReference>
<gene>
    <name evidence="2" type="ORF">METZ01_LOCUS347291</name>
</gene>
<dbReference type="AlphaFoldDB" id="A0A382RBC8"/>
<evidence type="ECO:0000259" key="1">
    <source>
        <dbReference type="Pfam" id="PF13472"/>
    </source>
</evidence>
<dbReference type="Gene3D" id="3.40.50.1110">
    <property type="entry name" value="SGNH hydrolase"/>
    <property type="match status" value="1"/>
</dbReference>
<dbReference type="Pfam" id="PF13472">
    <property type="entry name" value="Lipase_GDSL_2"/>
    <property type="match status" value="1"/>
</dbReference>
<evidence type="ECO:0000313" key="2">
    <source>
        <dbReference type="EMBL" id="SVC94437.1"/>
    </source>
</evidence>
<protein>
    <recommendedName>
        <fullName evidence="1">SGNH hydrolase-type esterase domain-containing protein</fullName>
    </recommendedName>
</protein>
<accession>A0A382RBC8</accession>
<dbReference type="SUPFAM" id="SSF52266">
    <property type="entry name" value="SGNH hydrolase"/>
    <property type="match status" value="1"/>
</dbReference>
<dbReference type="PANTHER" id="PTHR30383:SF5">
    <property type="entry name" value="SGNH HYDROLASE-TYPE ESTERASE DOMAIN-CONTAINING PROTEIN"/>
    <property type="match status" value="1"/>
</dbReference>
<proteinExistence type="predicted"/>
<organism evidence="2">
    <name type="scientific">marine metagenome</name>
    <dbReference type="NCBI Taxonomy" id="408172"/>
    <lineage>
        <taxon>unclassified sequences</taxon>
        <taxon>metagenomes</taxon>
        <taxon>ecological metagenomes</taxon>
    </lineage>
</organism>
<dbReference type="InterPro" id="IPR036514">
    <property type="entry name" value="SGNH_hydro_sf"/>
</dbReference>
<feature type="domain" description="SGNH hydrolase-type esterase" evidence="1">
    <location>
        <begin position="17"/>
        <end position="189"/>
    </location>
</feature>
<sequence length="196" mass="22189">MEISMSDWFENDTTFLFIGDSITDCGRRGAEAPLGAGYVRAFTELATGHHPECNITWINKGIGGNKVSDLRERWQDDVLFHRPHRLSIKIGINDLHSHLRAAPEGVSPERFAELFDEILSMTREELGPIPIVLLTPFYISTERSSSTTLRGRVLDLLPSYIETVVAMSGKYHTRLVHLHDEFQGHLKNRDADNFCP</sequence>
<name>A0A382RBC8_9ZZZZ</name>